<feature type="transmembrane region" description="Helical" evidence="7">
    <location>
        <begin position="126"/>
        <end position="143"/>
    </location>
</feature>
<feature type="transmembrane region" description="Helical" evidence="7">
    <location>
        <begin position="290"/>
        <end position="312"/>
    </location>
</feature>
<feature type="transmembrane region" description="Helical" evidence="7">
    <location>
        <begin position="257"/>
        <end position="278"/>
    </location>
</feature>
<protein>
    <submittedName>
        <fullName evidence="9">NADH-quinone oxidoreductase subunit M</fullName>
    </submittedName>
</protein>
<dbReference type="InterPro" id="IPR001750">
    <property type="entry name" value="ND/Mrp_TM"/>
</dbReference>
<feature type="transmembrane region" description="Helical" evidence="7">
    <location>
        <begin position="380"/>
        <end position="398"/>
    </location>
</feature>
<feature type="transmembrane region" description="Helical" evidence="7">
    <location>
        <begin position="318"/>
        <end position="342"/>
    </location>
</feature>
<dbReference type="GO" id="GO:0005886">
    <property type="term" value="C:plasma membrane"/>
    <property type="evidence" value="ECO:0007669"/>
    <property type="project" value="UniProtKB-SubCell"/>
</dbReference>
<dbReference type="AlphaFoldDB" id="A0A559IPD0"/>
<dbReference type="InterPro" id="IPR003918">
    <property type="entry name" value="NADH_UbQ_OxRdtase"/>
</dbReference>
<keyword evidence="5 7" id="KW-0472">Membrane</keyword>
<dbReference type="InterPro" id="IPR010227">
    <property type="entry name" value="NADH_Q_OxRdtase_chainM/4"/>
</dbReference>
<feature type="transmembrane region" description="Helical" evidence="7">
    <location>
        <begin position="418"/>
        <end position="441"/>
    </location>
</feature>
<reference evidence="9 10" key="1">
    <citation type="submission" date="2019-07" db="EMBL/GenBank/DDBJ databases">
        <authorList>
            <person name="Kim J."/>
        </authorList>
    </citation>
    <scope>NUCLEOTIDE SEQUENCE [LARGE SCALE GENOMIC DNA]</scope>
    <source>
        <strain evidence="9 10">N4</strain>
    </source>
</reference>
<dbReference type="RefSeq" id="WP_144992027.1">
    <property type="nucleotide sequence ID" value="NZ_VNJK01000002.1"/>
</dbReference>
<feature type="transmembrane region" description="Helical" evidence="7">
    <location>
        <begin position="6"/>
        <end position="22"/>
    </location>
</feature>
<feature type="transmembrane region" description="Helical" evidence="7">
    <location>
        <begin position="149"/>
        <end position="170"/>
    </location>
</feature>
<dbReference type="Pfam" id="PF00361">
    <property type="entry name" value="Proton_antipo_M"/>
    <property type="match status" value="1"/>
</dbReference>
<feature type="domain" description="NADH:quinone oxidoreductase/Mrp antiporter transmembrane" evidence="8">
    <location>
        <begin position="143"/>
        <end position="459"/>
    </location>
</feature>
<name>A0A559IPD0_9BACL</name>
<gene>
    <name evidence="9" type="ORF">FPZ44_17040</name>
</gene>
<evidence type="ECO:0000256" key="2">
    <source>
        <dbReference type="ARBA" id="ARBA00009025"/>
    </source>
</evidence>
<evidence type="ECO:0000256" key="1">
    <source>
        <dbReference type="ARBA" id="ARBA00004651"/>
    </source>
</evidence>
<dbReference type="PRINTS" id="PR01437">
    <property type="entry name" value="NUOXDRDTASE4"/>
</dbReference>
<dbReference type="EMBL" id="VNJK01000002">
    <property type="protein sequence ID" value="TVX89485.1"/>
    <property type="molecule type" value="Genomic_DNA"/>
</dbReference>
<dbReference type="NCBIfam" id="TIGR01972">
    <property type="entry name" value="NDH_I_M"/>
    <property type="match status" value="1"/>
</dbReference>
<keyword evidence="10" id="KW-1185">Reference proteome</keyword>
<accession>A0A559IPD0</accession>
<comment type="subcellular location">
    <subcellularLocation>
        <location evidence="1">Cell membrane</location>
        <topology evidence="1">Multi-pass membrane protein</topology>
    </subcellularLocation>
    <subcellularLocation>
        <location evidence="6">Membrane</location>
        <topology evidence="6">Multi-pass membrane protein</topology>
    </subcellularLocation>
</comment>
<organism evidence="9 10">
    <name type="scientific">Paenibacillus agilis</name>
    <dbReference type="NCBI Taxonomy" id="3020863"/>
    <lineage>
        <taxon>Bacteria</taxon>
        <taxon>Bacillati</taxon>
        <taxon>Bacillota</taxon>
        <taxon>Bacilli</taxon>
        <taxon>Bacillales</taxon>
        <taxon>Paenibacillaceae</taxon>
        <taxon>Paenibacillus</taxon>
    </lineage>
</organism>
<dbReference type="GO" id="GO:0015990">
    <property type="term" value="P:electron transport coupled proton transport"/>
    <property type="evidence" value="ECO:0007669"/>
    <property type="project" value="TreeGrafter"/>
</dbReference>
<proteinExistence type="inferred from homology"/>
<feature type="transmembrane region" description="Helical" evidence="7">
    <location>
        <begin position="349"/>
        <end position="368"/>
    </location>
</feature>
<evidence type="ECO:0000256" key="4">
    <source>
        <dbReference type="ARBA" id="ARBA00022989"/>
    </source>
</evidence>
<sequence length="537" mass="58495">MVPWLTLLMFSPLVGVLLLSFVPHNRVKLLRCIGIATALLPLLLALFVYANANVGGQENNLTERYNWISIPLNIEAMQPLLQSWSFQIDYHLSIGGLSLPLVVMTAIVTAMAAWASLTIRQRVKSYYIWFLLLEVGMLGVFMARDLFLFFLFFEWTLVPMFFLIGIWGFAKREKAANRFLVYNGLGSALLLIAFLILTVTAGLAVHGEAGASPYLVYSGDLEQIIRQLGDAQSFVNTLPGPASSFNPFYLSEAWRTIAFILLLVAFGIKLPIFPFHTWMLRVHMEAPTPVVMLHSGVLLKMGAYGLIQFGVALLPQSFASWSTVLAIIGLVNIVYGALLAFVQKELRLLLAYSSISHMGFVLLGIAAMNDIGLQGAVLQMVSHGFISALFFLVVGCLLERTGTSRIDELGGLAKRLPFLSAVLLLAGLASLGLPGLSGFMAELLSLLGLYGQLPWAAIAGGIGIILSAVYVLRGVLEITYGPMDKRFAQLKGTQAVEAVPAIVLTLAIILIGVMPTFVTMPVEQGIEHIIHSIQAGR</sequence>
<comment type="similarity">
    <text evidence="2">Belongs to the complex I subunit 4 family.</text>
</comment>
<dbReference type="GO" id="GO:0048039">
    <property type="term" value="F:ubiquinone binding"/>
    <property type="evidence" value="ECO:0007669"/>
    <property type="project" value="TreeGrafter"/>
</dbReference>
<evidence type="ECO:0000256" key="6">
    <source>
        <dbReference type="RuleBase" id="RU000320"/>
    </source>
</evidence>
<dbReference type="Proteomes" id="UP000318102">
    <property type="component" value="Unassembled WGS sequence"/>
</dbReference>
<dbReference type="OrthoDB" id="9811718at2"/>
<dbReference type="PANTHER" id="PTHR43507:SF1">
    <property type="entry name" value="NADH-UBIQUINONE OXIDOREDUCTASE CHAIN 4"/>
    <property type="match status" value="1"/>
</dbReference>
<dbReference type="GO" id="GO:0042773">
    <property type="term" value="P:ATP synthesis coupled electron transport"/>
    <property type="evidence" value="ECO:0007669"/>
    <property type="project" value="InterPro"/>
</dbReference>
<dbReference type="GO" id="GO:0003954">
    <property type="term" value="F:NADH dehydrogenase activity"/>
    <property type="evidence" value="ECO:0007669"/>
    <property type="project" value="TreeGrafter"/>
</dbReference>
<feature type="transmembrane region" description="Helical" evidence="7">
    <location>
        <begin position="182"/>
        <end position="205"/>
    </location>
</feature>
<keyword evidence="3 6" id="KW-0812">Transmembrane</keyword>
<dbReference type="PANTHER" id="PTHR43507">
    <property type="entry name" value="NADH-UBIQUINONE OXIDOREDUCTASE CHAIN 4"/>
    <property type="match status" value="1"/>
</dbReference>
<evidence type="ECO:0000256" key="3">
    <source>
        <dbReference type="ARBA" id="ARBA00022692"/>
    </source>
</evidence>
<keyword evidence="4 7" id="KW-1133">Transmembrane helix</keyword>
<evidence type="ECO:0000256" key="5">
    <source>
        <dbReference type="ARBA" id="ARBA00023136"/>
    </source>
</evidence>
<evidence type="ECO:0000259" key="8">
    <source>
        <dbReference type="Pfam" id="PF00361"/>
    </source>
</evidence>
<feature type="transmembrane region" description="Helical" evidence="7">
    <location>
        <begin position="90"/>
        <end position="114"/>
    </location>
</feature>
<comment type="caution">
    <text evidence="9">The sequence shown here is derived from an EMBL/GenBank/DDBJ whole genome shotgun (WGS) entry which is preliminary data.</text>
</comment>
<evidence type="ECO:0000313" key="10">
    <source>
        <dbReference type="Proteomes" id="UP000318102"/>
    </source>
</evidence>
<dbReference type="GO" id="GO:0008137">
    <property type="term" value="F:NADH dehydrogenase (ubiquinone) activity"/>
    <property type="evidence" value="ECO:0007669"/>
    <property type="project" value="InterPro"/>
</dbReference>
<feature type="transmembrane region" description="Helical" evidence="7">
    <location>
        <begin position="29"/>
        <end position="50"/>
    </location>
</feature>
<evidence type="ECO:0000256" key="7">
    <source>
        <dbReference type="SAM" id="Phobius"/>
    </source>
</evidence>
<feature type="transmembrane region" description="Helical" evidence="7">
    <location>
        <begin position="453"/>
        <end position="476"/>
    </location>
</feature>
<feature type="transmembrane region" description="Helical" evidence="7">
    <location>
        <begin position="496"/>
        <end position="518"/>
    </location>
</feature>
<evidence type="ECO:0000313" key="9">
    <source>
        <dbReference type="EMBL" id="TVX89485.1"/>
    </source>
</evidence>